<evidence type="ECO:0000313" key="5">
    <source>
        <dbReference type="Proteomes" id="UP001558652"/>
    </source>
</evidence>
<dbReference type="PANTHER" id="PTHR12789">
    <property type="entry name" value="DENSITY-REGULATED PROTEIN HOMOLOG"/>
    <property type="match status" value="1"/>
</dbReference>
<dbReference type="EMBL" id="JBFDAA010000009">
    <property type="protein sequence ID" value="KAL1129420.1"/>
    <property type="molecule type" value="Genomic_DNA"/>
</dbReference>
<organism evidence="4 5">
    <name type="scientific">Ranatra chinensis</name>
    <dbReference type="NCBI Taxonomy" id="642074"/>
    <lineage>
        <taxon>Eukaryota</taxon>
        <taxon>Metazoa</taxon>
        <taxon>Ecdysozoa</taxon>
        <taxon>Arthropoda</taxon>
        <taxon>Hexapoda</taxon>
        <taxon>Insecta</taxon>
        <taxon>Pterygota</taxon>
        <taxon>Neoptera</taxon>
        <taxon>Paraneoptera</taxon>
        <taxon>Hemiptera</taxon>
        <taxon>Heteroptera</taxon>
        <taxon>Panheteroptera</taxon>
        <taxon>Nepomorpha</taxon>
        <taxon>Nepidae</taxon>
        <taxon>Ranatrinae</taxon>
        <taxon>Ranatra</taxon>
    </lineage>
</organism>
<dbReference type="InterPro" id="IPR036877">
    <property type="entry name" value="SUI1_dom_sf"/>
</dbReference>
<reference evidence="4 5" key="1">
    <citation type="submission" date="2024-07" db="EMBL/GenBank/DDBJ databases">
        <title>Chromosome-level genome assembly of the water stick insect Ranatra chinensis (Heteroptera: Nepidae).</title>
        <authorList>
            <person name="Liu X."/>
        </authorList>
    </citation>
    <scope>NUCLEOTIDE SEQUENCE [LARGE SCALE GENOMIC DNA]</scope>
    <source>
        <strain evidence="4">Cailab_2021Rc</strain>
        <tissue evidence="4">Muscle</tissue>
    </source>
</reference>
<dbReference type="Gene3D" id="3.30.780.10">
    <property type="entry name" value="SUI1-like domain"/>
    <property type="match status" value="1"/>
</dbReference>
<feature type="region of interest" description="Disordered" evidence="2">
    <location>
        <begin position="49"/>
        <end position="93"/>
    </location>
</feature>
<dbReference type="InterPro" id="IPR048517">
    <property type="entry name" value="DENR_N"/>
</dbReference>
<sequence length="147" mass="16189">MVEYCGNCGLPPEFCEYIADREGCIRWSTANRAGKFANAEEGDEVEDFNKRISRQKRGGRGVGGPRAGRKGQNALPGRVKVSRAARARKKSEAARTFGARFACGASVTGPDEIVLQGDVKDEIMDLIKEKWTQIREDAIEDLGNVKR</sequence>
<accession>A0ABD0YDM7</accession>
<dbReference type="InterPro" id="IPR001950">
    <property type="entry name" value="SUI1"/>
</dbReference>
<comment type="caution">
    <text evidence="4">The sequence shown here is derived from an EMBL/GenBank/DDBJ whole genome shotgun (WGS) entry which is preliminary data.</text>
</comment>
<dbReference type="InterPro" id="IPR050318">
    <property type="entry name" value="DENR/SUI1_TIF"/>
</dbReference>
<keyword evidence="5" id="KW-1185">Reference proteome</keyword>
<dbReference type="SUPFAM" id="SSF55159">
    <property type="entry name" value="eIF1-like"/>
    <property type="match status" value="1"/>
</dbReference>
<gene>
    <name evidence="4" type="ORF">AAG570_013947</name>
</gene>
<name>A0ABD0YDM7_9HEMI</name>
<dbReference type="Proteomes" id="UP001558652">
    <property type="component" value="Unassembled WGS sequence"/>
</dbReference>
<feature type="domain" description="SUI1" evidence="3">
    <location>
        <begin position="66"/>
        <end position="131"/>
    </location>
</feature>
<dbReference type="AlphaFoldDB" id="A0ABD0YDM7"/>
<protein>
    <recommendedName>
        <fullName evidence="3">SUI1 domain-containing protein</fullName>
    </recommendedName>
</protein>
<dbReference type="PANTHER" id="PTHR12789:SF0">
    <property type="entry name" value="DENSITY-REGULATED PROTEIN"/>
    <property type="match status" value="1"/>
</dbReference>
<dbReference type="Pfam" id="PF21023">
    <property type="entry name" value="DENR_N"/>
    <property type="match status" value="1"/>
</dbReference>
<dbReference type="CDD" id="cd11607">
    <property type="entry name" value="DENR_C"/>
    <property type="match status" value="1"/>
</dbReference>
<proteinExistence type="inferred from homology"/>
<comment type="similarity">
    <text evidence="1">Belongs to the DENR family.</text>
</comment>
<dbReference type="InterPro" id="IPR046447">
    <property type="entry name" value="DENR_C"/>
</dbReference>
<dbReference type="Pfam" id="PF01253">
    <property type="entry name" value="SUI1"/>
    <property type="match status" value="1"/>
</dbReference>
<feature type="compositionally biased region" description="Basic residues" evidence="2">
    <location>
        <begin position="80"/>
        <end position="89"/>
    </location>
</feature>
<evidence type="ECO:0000313" key="4">
    <source>
        <dbReference type="EMBL" id="KAL1129420.1"/>
    </source>
</evidence>
<evidence type="ECO:0000259" key="3">
    <source>
        <dbReference type="PROSITE" id="PS50296"/>
    </source>
</evidence>
<evidence type="ECO:0000256" key="2">
    <source>
        <dbReference type="SAM" id="MobiDB-lite"/>
    </source>
</evidence>
<evidence type="ECO:0000256" key="1">
    <source>
        <dbReference type="ARBA" id="ARBA00007514"/>
    </source>
</evidence>
<dbReference type="PROSITE" id="PS50296">
    <property type="entry name" value="SUI1"/>
    <property type="match status" value="1"/>
</dbReference>